<keyword evidence="6" id="KW-0687">Ribonucleoprotein</keyword>
<dbReference type="Proteomes" id="UP000515154">
    <property type="component" value="Linkage group LG11"/>
</dbReference>
<evidence type="ECO:0000256" key="7">
    <source>
        <dbReference type="ARBA" id="ARBA00040118"/>
    </source>
</evidence>
<name>A0A6P7SYD1_9MOLL</name>
<dbReference type="SMART" id="SM01374">
    <property type="entry name" value="Ribosomal_L14"/>
    <property type="match status" value="1"/>
</dbReference>
<dbReference type="InterPro" id="IPR036853">
    <property type="entry name" value="Ribosomal_uL14_sf"/>
</dbReference>
<accession>A0A6P7SYD1</accession>
<reference evidence="10 11" key="1">
    <citation type="submission" date="2025-08" db="UniProtKB">
        <authorList>
            <consortium name="RefSeq"/>
        </authorList>
    </citation>
    <scope>IDENTIFICATION</scope>
</reference>
<evidence type="ECO:0000313" key="9">
    <source>
        <dbReference type="Proteomes" id="UP000515154"/>
    </source>
</evidence>
<dbReference type="GO" id="GO:0005743">
    <property type="term" value="C:mitochondrial inner membrane"/>
    <property type="evidence" value="ECO:0007669"/>
    <property type="project" value="UniProtKB-ARBA"/>
</dbReference>
<evidence type="ECO:0000256" key="8">
    <source>
        <dbReference type="ARBA" id="ARBA00042938"/>
    </source>
</evidence>
<dbReference type="CDD" id="cd00337">
    <property type="entry name" value="Ribosomal_uL14"/>
    <property type="match status" value="1"/>
</dbReference>
<comment type="similarity">
    <text evidence="2">Belongs to the universal ribosomal protein uL14 family.</text>
</comment>
<protein>
    <recommendedName>
        <fullName evidence="7">Large ribosomal subunit protein uL14m</fullName>
    </recommendedName>
    <alternativeName>
        <fullName evidence="8">39S ribosomal protein L14, mitochondrial</fullName>
    </alternativeName>
</protein>
<comment type="subcellular location">
    <subcellularLocation>
        <location evidence="1">Mitochondrion</location>
    </subcellularLocation>
</comment>
<dbReference type="SUPFAM" id="SSF50193">
    <property type="entry name" value="Ribosomal protein L14"/>
    <property type="match status" value="1"/>
</dbReference>
<dbReference type="RefSeq" id="XP_029643165.1">
    <property type="nucleotide sequence ID" value="XM_029787305.2"/>
</dbReference>
<organism evidence="9 10">
    <name type="scientific">Octopus sinensis</name>
    <name type="common">East Asian common octopus</name>
    <dbReference type="NCBI Taxonomy" id="2607531"/>
    <lineage>
        <taxon>Eukaryota</taxon>
        <taxon>Metazoa</taxon>
        <taxon>Spiralia</taxon>
        <taxon>Lophotrochozoa</taxon>
        <taxon>Mollusca</taxon>
        <taxon>Cephalopoda</taxon>
        <taxon>Coleoidea</taxon>
        <taxon>Octopodiformes</taxon>
        <taxon>Octopoda</taxon>
        <taxon>Incirrata</taxon>
        <taxon>Octopodidae</taxon>
        <taxon>Octopus</taxon>
    </lineage>
</organism>
<dbReference type="AlphaFoldDB" id="A0A6P7SYD1"/>
<dbReference type="GO" id="GO:0006412">
    <property type="term" value="P:translation"/>
    <property type="evidence" value="ECO:0007669"/>
    <property type="project" value="InterPro"/>
</dbReference>
<keyword evidence="9" id="KW-1185">Reference proteome</keyword>
<keyword evidence="4 10" id="KW-0689">Ribosomal protein</keyword>
<dbReference type="RefSeq" id="XP_036363497.1">
    <property type="nucleotide sequence ID" value="XM_036507604.1"/>
</dbReference>
<evidence type="ECO:0000313" key="10">
    <source>
        <dbReference type="RefSeq" id="XP_029643165.1"/>
    </source>
</evidence>
<dbReference type="GO" id="GO:1990904">
    <property type="term" value="C:ribonucleoprotein complex"/>
    <property type="evidence" value="ECO:0007669"/>
    <property type="project" value="UniProtKB-KW"/>
</dbReference>
<sequence>MFGNILRNSIPCISNITSTGFSRTFCTTQSLCEIRKLARMRVVDNSAIGRAAAAAGRPARVIQVYNQKQVGMIGDKILVAIKGQKKKAYIVGLKQKQKPLMPRFDTNNIVLVEDNNSPTGTRIRVPIPSQLRGQGKEFTKILAIASKFV</sequence>
<keyword evidence="5" id="KW-0496">Mitochondrion</keyword>
<dbReference type="PANTHER" id="PTHR21037:SF3">
    <property type="entry name" value="LARGE RIBOSOMAL SUBUNIT PROTEIN UL14M"/>
    <property type="match status" value="1"/>
</dbReference>
<evidence type="ECO:0000256" key="3">
    <source>
        <dbReference type="ARBA" id="ARBA00022946"/>
    </source>
</evidence>
<evidence type="ECO:0000256" key="2">
    <source>
        <dbReference type="ARBA" id="ARBA00010745"/>
    </source>
</evidence>
<keyword evidence="3" id="KW-0809">Transit peptide</keyword>
<evidence type="ECO:0000256" key="1">
    <source>
        <dbReference type="ARBA" id="ARBA00004173"/>
    </source>
</evidence>
<dbReference type="PANTHER" id="PTHR21037">
    <property type="entry name" value="39S RIBOSOMAL PROTEIN L14, MITOCHONDRIAL"/>
    <property type="match status" value="1"/>
</dbReference>
<evidence type="ECO:0000256" key="5">
    <source>
        <dbReference type="ARBA" id="ARBA00023128"/>
    </source>
</evidence>
<evidence type="ECO:0000313" key="11">
    <source>
        <dbReference type="RefSeq" id="XP_036363497.1"/>
    </source>
</evidence>
<gene>
    <name evidence="10 11" type="primary">LOC115217566</name>
</gene>
<proteinExistence type="inferred from homology"/>
<dbReference type="GO" id="GO:0005840">
    <property type="term" value="C:ribosome"/>
    <property type="evidence" value="ECO:0007669"/>
    <property type="project" value="UniProtKB-KW"/>
</dbReference>
<dbReference type="Gene3D" id="2.40.150.20">
    <property type="entry name" value="Ribosomal protein L14"/>
    <property type="match status" value="1"/>
</dbReference>
<dbReference type="FunFam" id="2.40.150.20:FF:000004">
    <property type="entry name" value="39S ribosomal protein L14, mitochondrial"/>
    <property type="match status" value="1"/>
</dbReference>
<dbReference type="HAMAP" id="MF_01367">
    <property type="entry name" value="Ribosomal_uL14"/>
    <property type="match status" value="1"/>
</dbReference>
<dbReference type="Pfam" id="PF00238">
    <property type="entry name" value="Ribosomal_L14"/>
    <property type="match status" value="1"/>
</dbReference>
<dbReference type="GO" id="GO:0003735">
    <property type="term" value="F:structural constituent of ribosome"/>
    <property type="evidence" value="ECO:0007669"/>
    <property type="project" value="InterPro"/>
</dbReference>
<dbReference type="KEGG" id="osn:115217566"/>
<evidence type="ECO:0000256" key="4">
    <source>
        <dbReference type="ARBA" id="ARBA00022980"/>
    </source>
</evidence>
<dbReference type="InterPro" id="IPR000218">
    <property type="entry name" value="Ribosomal_uL14"/>
</dbReference>
<evidence type="ECO:0000256" key="6">
    <source>
        <dbReference type="ARBA" id="ARBA00023274"/>
    </source>
</evidence>